<evidence type="ECO:0000256" key="4">
    <source>
        <dbReference type="ARBA" id="ARBA00023054"/>
    </source>
</evidence>
<dbReference type="Proteomes" id="UP000467840">
    <property type="component" value="Chromosome 9"/>
</dbReference>
<comment type="caution">
    <text evidence="7">Lacks conserved residue(s) required for the propagation of feature annotation.</text>
</comment>
<feature type="compositionally biased region" description="Polar residues" evidence="9">
    <location>
        <begin position="30"/>
        <end position="47"/>
    </location>
</feature>
<dbReference type="SUPFAM" id="SSF52540">
    <property type="entry name" value="P-loop containing nucleoside triphosphate hydrolases"/>
    <property type="match status" value="1"/>
</dbReference>
<dbReference type="InterPro" id="IPR001752">
    <property type="entry name" value="Kinesin_motor_dom"/>
</dbReference>
<dbReference type="EMBL" id="JAAGAX010000008">
    <property type="protein sequence ID" value="KAF2305831.1"/>
    <property type="molecule type" value="Genomic_DNA"/>
</dbReference>
<comment type="similarity">
    <text evidence="6">Belongs to the TRAFAC class myosin-kinesin ATPase superfamily. Kinesin family. KIN-12 subfamily.</text>
</comment>
<keyword evidence="3 7" id="KW-0067">ATP-binding</keyword>
<keyword evidence="2 7" id="KW-0547">Nucleotide-binding</keyword>
<dbReference type="AlphaFoldDB" id="A0A6A6LWK6"/>
<dbReference type="InterPro" id="IPR019821">
    <property type="entry name" value="Kinesin_motor_CS"/>
</dbReference>
<evidence type="ECO:0000256" key="8">
    <source>
        <dbReference type="SAM" id="Coils"/>
    </source>
</evidence>
<evidence type="ECO:0000256" key="7">
    <source>
        <dbReference type="PROSITE-ProRule" id="PRU00283"/>
    </source>
</evidence>
<accession>A0A6A6LWK6</accession>
<gene>
    <name evidence="11" type="ORF">GH714_008280</name>
</gene>
<name>A0A6A6LWK6_HEVBR</name>
<dbReference type="Pfam" id="PF00225">
    <property type="entry name" value="Kinesin"/>
    <property type="match status" value="1"/>
</dbReference>
<dbReference type="Gene3D" id="3.40.850.10">
    <property type="entry name" value="Kinesin motor domain"/>
    <property type="match status" value="1"/>
</dbReference>
<dbReference type="PROSITE" id="PS50067">
    <property type="entry name" value="KINESIN_MOTOR_2"/>
    <property type="match status" value="2"/>
</dbReference>
<feature type="domain" description="Kinesin motor" evidence="10">
    <location>
        <begin position="463"/>
        <end position="493"/>
    </location>
</feature>
<dbReference type="InterPro" id="IPR036961">
    <property type="entry name" value="Kinesin_motor_dom_sf"/>
</dbReference>
<feature type="binding site" evidence="7">
    <location>
        <begin position="255"/>
        <end position="262"/>
    </location>
    <ligand>
        <name>ATP</name>
        <dbReference type="ChEBI" id="CHEBI:30616"/>
    </ligand>
</feature>
<dbReference type="InterPro" id="IPR027417">
    <property type="entry name" value="P-loop_NTPase"/>
</dbReference>
<dbReference type="PRINTS" id="PR00380">
    <property type="entry name" value="KINESINHEAVY"/>
</dbReference>
<feature type="domain" description="Kinesin motor" evidence="10">
    <location>
        <begin position="174"/>
        <end position="444"/>
    </location>
</feature>
<keyword evidence="4 8" id="KW-0175">Coiled coil</keyword>
<dbReference type="GO" id="GO:0008017">
    <property type="term" value="F:microtubule binding"/>
    <property type="evidence" value="ECO:0007669"/>
    <property type="project" value="InterPro"/>
</dbReference>
<evidence type="ECO:0000313" key="12">
    <source>
        <dbReference type="Proteomes" id="UP000467840"/>
    </source>
</evidence>
<reference evidence="11 12" key="1">
    <citation type="journal article" date="2020" name="Mol. Plant">
        <title>The Chromosome-Based Rubber Tree Genome Provides New Insights into Spurge Genome Evolution and Rubber Biosynthesis.</title>
        <authorList>
            <person name="Liu J."/>
            <person name="Shi C."/>
            <person name="Shi C.C."/>
            <person name="Li W."/>
            <person name="Zhang Q.J."/>
            <person name="Zhang Y."/>
            <person name="Li K."/>
            <person name="Lu H.F."/>
            <person name="Shi C."/>
            <person name="Zhu S.T."/>
            <person name="Xiao Z.Y."/>
            <person name="Nan H."/>
            <person name="Yue Y."/>
            <person name="Zhu X.G."/>
            <person name="Wu Y."/>
            <person name="Hong X.N."/>
            <person name="Fan G.Y."/>
            <person name="Tong Y."/>
            <person name="Zhang D."/>
            <person name="Mao C.L."/>
            <person name="Liu Y.L."/>
            <person name="Hao S.J."/>
            <person name="Liu W.Q."/>
            <person name="Lv M.Q."/>
            <person name="Zhang H.B."/>
            <person name="Liu Y."/>
            <person name="Hu-Tang G.R."/>
            <person name="Wang J.P."/>
            <person name="Wang J.H."/>
            <person name="Sun Y.H."/>
            <person name="Ni S.B."/>
            <person name="Chen W.B."/>
            <person name="Zhang X.C."/>
            <person name="Jiao Y.N."/>
            <person name="Eichler E.E."/>
            <person name="Li G.H."/>
            <person name="Liu X."/>
            <person name="Gao L.Z."/>
        </authorList>
    </citation>
    <scope>NUCLEOTIDE SEQUENCE [LARGE SCALE GENOMIC DNA]</scope>
    <source>
        <strain evidence="12">cv. GT1</strain>
        <tissue evidence="11">Leaf</tissue>
    </source>
</reference>
<organism evidence="11 12">
    <name type="scientific">Hevea brasiliensis</name>
    <name type="common">Para rubber tree</name>
    <name type="synonym">Siphonia brasiliensis</name>
    <dbReference type="NCBI Taxonomy" id="3981"/>
    <lineage>
        <taxon>Eukaryota</taxon>
        <taxon>Viridiplantae</taxon>
        <taxon>Streptophyta</taxon>
        <taxon>Embryophyta</taxon>
        <taxon>Tracheophyta</taxon>
        <taxon>Spermatophyta</taxon>
        <taxon>Magnoliopsida</taxon>
        <taxon>eudicotyledons</taxon>
        <taxon>Gunneridae</taxon>
        <taxon>Pentapetalae</taxon>
        <taxon>rosids</taxon>
        <taxon>fabids</taxon>
        <taxon>Malpighiales</taxon>
        <taxon>Euphorbiaceae</taxon>
        <taxon>Crotonoideae</taxon>
        <taxon>Micrandreae</taxon>
        <taxon>Hevea</taxon>
    </lineage>
</organism>
<comment type="caution">
    <text evidence="11">The sequence shown here is derived from an EMBL/GenBank/DDBJ whole genome shotgun (WGS) entry which is preliminary data.</text>
</comment>
<evidence type="ECO:0000256" key="1">
    <source>
        <dbReference type="ARBA" id="ARBA00022701"/>
    </source>
</evidence>
<evidence type="ECO:0000256" key="6">
    <source>
        <dbReference type="ARBA" id="ARBA00034488"/>
    </source>
</evidence>
<dbReference type="GO" id="GO:0003777">
    <property type="term" value="F:microtubule motor activity"/>
    <property type="evidence" value="ECO:0007669"/>
    <property type="project" value="InterPro"/>
</dbReference>
<dbReference type="GO" id="GO:0005524">
    <property type="term" value="F:ATP binding"/>
    <property type="evidence" value="ECO:0007669"/>
    <property type="project" value="UniProtKB-UniRule"/>
</dbReference>
<evidence type="ECO:0000256" key="5">
    <source>
        <dbReference type="ARBA" id="ARBA00023175"/>
    </source>
</evidence>
<dbReference type="PROSITE" id="PS00411">
    <property type="entry name" value="KINESIN_MOTOR_1"/>
    <property type="match status" value="1"/>
</dbReference>
<feature type="region of interest" description="Disordered" evidence="9">
    <location>
        <begin position="1"/>
        <end position="123"/>
    </location>
</feature>
<evidence type="ECO:0000256" key="3">
    <source>
        <dbReference type="ARBA" id="ARBA00022840"/>
    </source>
</evidence>
<evidence type="ECO:0000259" key="10">
    <source>
        <dbReference type="PROSITE" id="PS50067"/>
    </source>
</evidence>
<keyword evidence="12" id="KW-1185">Reference proteome</keyword>
<protein>
    <recommendedName>
        <fullName evidence="10">Kinesin motor domain-containing protein</fullName>
    </recommendedName>
</protein>
<keyword evidence="5 7" id="KW-0505">Motor protein</keyword>
<feature type="coiled-coil region" evidence="8">
    <location>
        <begin position="1092"/>
        <end position="1119"/>
    </location>
</feature>
<keyword evidence="1" id="KW-0493">Microtubule</keyword>
<dbReference type="GO" id="GO:0005874">
    <property type="term" value="C:microtubule"/>
    <property type="evidence" value="ECO:0007669"/>
    <property type="project" value="UniProtKB-KW"/>
</dbReference>
<evidence type="ECO:0000256" key="9">
    <source>
        <dbReference type="SAM" id="MobiDB-lite"/>
    </source>
</evidence>
<dbReference type="GO" id="GO:0007018">
    <property type="term" value="P:microtubule-based movement"/>
    <property type="evidence" value="ECO:0007669"/>
    <property type="project" value="InterPro"/>
</dbReference>
<dbReference type="PANTHER" id="PTHR37739">
    <property type="entry name" value="KINESIN-LIKE PROTEIN KIN-12D"/>
    <property type="match status" value="1"/>
</dbReference>
<evidence type="ECO:0000313" key="11">
    <source>
        <dbReference type="EMBL" id="KAF2305831.1"/>
    </source>
</evidence>
<feature type="compositionally biased region" description="Polar residues" evidence="9">
    <location>
        <begin position="99"/>
        <end position="116"/>
    </location>
</feature>
<proteinExistence type="inferred from homology"/>
<evidence type="ECO:0000256" key="2">
    <source>
        <dbReference type="ARBA" id="ARBA00022741"/>
    </source>
</evidence>
<sequence length="1231" mass="140306">MLRDFKFLRRNSGKQSEEIENVPVNPRYSLASQARADSSRPPLNTIQVPAPILHPPNPKFEQEAVTARSKIDRTPAKPKPKNCDSTLPPDKYGGVGFHTKNQLGWTQGNGPSSTPSDSRDEMRPDINNYSVLLNHGACLTLLQGRRGGLLQVILRLILHKARQPRVFLSLRVWGLGVLVRVRPLSSMEKSMHGYSRCLKQENAQSITWIGQPETRFTFDHVACESVDQEMLFRMACLPMVENCLSGYNSCMFAYGQTGSGKTYTMLGEIDDLEVKPSQRRGLTPRIFEFLFARIQAEEESRRDERLKYNCKCSFLEIYNEQITDLLDPSSTNLLLREDVKQGVYVENLSEFEVRTVSDILKLLTQGSVNRKVAATNMNRQSSRSHSVFTCVIESRWEKDSTTNLRFARLNLVDLAGSERQKSSGAEGERLKEAANINKSLSTLGHDVTYDTQCDSGLAWWKFKTMIIANVSPSICCSAETLSTLKFAQRAKLIQNNAIVNEDSTGDVIALQHQIRLLKEELSLLKRQNVFRSLSFGSTGKDTTQVKDAACSENMHVTDQQQVDGLLGFESKDIIRMSTEQLNSLETTLAGALRREQMAETHIKKLEAKIEQLNCLVCQREEETRITKMMLRCREDKIQRMESILGDSLSQDTYLLEENRALCEEIQLLQAKVDKNPEITRFAMENIRLLDQLKRFQEFYQEGEREILLDKVSKLQEQLPHYLDGKSIRHNHPNVNGQPQLKNSLNELEECRCKLSSCLEDNKKLSRETHDLQLMLDNLKSTAQDKDDNVKNIKDPSEALTSEFGMLRGVKNGGESMHIISVMKHAEEVLDLQLQLDILKIILEEERSIRGEVEERTACLSRELELANEKLLFVSKQHGEATHELKEAKLVVEALESQQILTINEMEDLRKSNSHYLELLHEKEFEIMELKEQLSRQDLRDYPSDRLDEEMDEVRRQAEAETVEVIVCMQEELSILQQQVHNCHLKEIETNKVVMLLENELKELKGELNLLTKDNKELHGKLESKDGELRTLSDEWELLACEIAEIVADGLEALTDASDQLKHISTTFPHKKIWISEQVGRLIRIISEKEFLIEELSKCLEDANNKRSDAECMLKSLRGAVLVINEAHLQECNEKEKENFLLKSLLKEKTTTIAELEDKVKLAELHATKSSVCATAAFVIVNRFSELNVNNLNKLKCKNLQPCDSAEINQRKDALVKDQAASINEAEEKVLV</sequence>
<feature type="coiled-coil region" evidence="8">
    <location>
        <begin position="747"/>
        <end position="781"/>
    </location>
</feature>
<dbReference type="PANTHER" id="PTHR37739:SF8">
    <property type="entry name" value="KINESIN-LIKE PROTEIN KIN-12D"/>
    <property type="match status" value="1"/>
</dbReference>
<dbReference type="SMART" id="SM00129">
    <property type="entry name" value="KISc"/>
    <property type="match status" value="1"/>
</dbReference>
<feature type="coiled-coil region" evidence="8">
    <location>
        <begin position="993"/>
        <end position="1020"/>
    </location>
</feature>
<dbReference type="InterPro" id="IPR044986">
    <property type="entry name" value="KIF15/KIN-12"/>
</dbReference>